<protein>
    <submittedName>
        <fullName evidence="2">Apple domain-containing protein</fullName>
    </submittedName>
</protein>
<dbReference type="AlphaFoldDB" id="A0A914WA88"/>
<dbReference type="Proteomes" id="UP000887566">
    <property type="component" value="Unplaced"/>
</dbReference>
<sequence length="189" mass="20915">MINTFVNGISSATNVVAWVAASRNLSYASPLQGWTWRTRLPSGENATFPFITSNLPWMPGEPNNQYGNEAGGMLGHNYGFGDVPKDFPSTKFGVQKMAVICQFAPPQWSFSKRGHGRFAVSAYQIVQSTVIELACVVQCYQTLFCISLAFNPTTNDCQIYGVSPEDPRFSGSVTADSSYDWYIRDGMEY</sequence>
<keyword evidence="1" id="KW-1185">Reference proteome</keyword>
<proteinExistence type="predicted"/>
<organism evidence="1 2">
    <name type="scientific">Plectus sambesii</name>
    <dbReference type="NCBI Taxonomy" id="2011161"/>
    <lineage>
        <taxon>Eukaryota</taxon>
        <taxon>Metazoa</taxon>
        <taxon>Ecdysozoa</taxon>
        <taxon>Nematoda</taxon>
        <taxon>Chromadorea</taxon>
        <taxon>Plectida</taxon>
        <taxon>Plectina</taxon>
        <taxon>Plectoidea</taxon>
        <taxon>Plectidae</taxon>
        <taxon>Plectus</taxon>
    </lineage>
</organism>
<evidence type="ECO:0000313" key="2">
    <source>
        <dbReference type="WBParaSite" id="PSAMB.scaffold3539size17885.g21775.t1"/>
    </source>
</evidence>
<evidence type="ECO:0000313" key="1">
    <source>
        <dbReference type="Proteomes" id="UP000887566"/>
    </source>
</evidence>
<name>A0A914WA88_9BILA</name>
<reference evidence="2" key="1">
    <citation type="submission" date="2022-11" db="UniProtKB">
        <authorList>
            <consortium name="WormBaseParasite"/>
        </authorList>
    </citation>
    <scope>IDENTIFICATION</scope>
</reference>
<accession>A0A914WA88</accession>
<dbReference type="WBParaSite" id="PSAMB.scaffold3539size17885.g21775.t1">
    <property type="protein sequence ID" value="PSAMB.scaffold3539size17885.g21775.t1"/>
    <property type="gene ID" value="PSAMB.scaffold3539size17885.g21775"/>
</dbReference>